<protein>
    <submittedName>
        <fullName evidence="7">Lipopolysaccharide export system permease LptF/LptG</fullName>
    </submittedName>
</protein>
<evidence type="ECO:0000313" key="8">
    <source>
        <dbReference type="Proteomes" id="UP000516349"/>
    </source>
</evidence>
<dbReference type="RefSeq" id="WP_203413761.1">
    <property type="nucleotide sequence ID" value="NZ_CP060244.1"/>
</dbReference>
<keyword evidence="2" id="KW-1003">Cell membrane</keyword>
<dbReference type="AlphaFoldDB" id="A0A7H1NV09"/>
<evidence type="ECO:0000256" key="2">
    <source>
        <dbReference type="ARBA" id="ARBA00022475"/>
    </source>
</evidence>
<dbReference type="Proteomes" id="UP000516349">
    <property type="component" value="Chromosome"/>
</dbReference>
<dbReference type="Pfam" id="PF03739">
    <property type="entry name" value="LptF_LptG"/>
    <property type="match status" value="1"/>
</dbReference>
<dbReference type="InterPro" id="IPR030922">
    <property type="entry name" value="LptF"/>
</dbReference>
<feature type="transmembrane region" description="Helical" evidence="6">
    <location>
        <begin position="313"/>
        <end position="333"/>
    </location>
</feature>
<evidence type="ECO:0000256" key="1">
    <source>
        <dbReference type="ARBA" id="ARBA00004651"/>
    </source>
</evidence>
<dbReference type="NCBIfam" id="TIGR04407">
    <property type="entry name" value="LptF_YjgP"/>
    <property type="match status" value="1"/>
</dbReference>
<dbReference type="KEGG" id="ebla:JGUZn3_24190"/>
<evidence type="ECO:0000256" key="5">
    <source>
        <dbReference type="ARBA" id="ARBA00023136"/>
    </source>
</evidence>
<comment type="subcellular location">
    <subcellularLocation>
        <location evidence="1">Cell membrane</location>
        <topology evidence="1">Multi-pass membrane protein</topology>
    </subcellularLocation>
</comment>
<dbReference type="GO" id="GO:0015920">
    <property type="term" value="P:lipopolysaccharide transport"/>
    <property type="evidence" value="ECO:0007669"/>
    <property type="project" value="TreeGrafter"/>
</dbReference>
<dbReference type="InterPro" id="IPR005495">
    <property type="entry name" value="LptG/LptF_permease"/>
</dbReference>
<reference evidence="7 8" key="1">
    <citation type="submission" date="2020-08" db="EMBL/GenBank/DDBJ databases">
        <title>Complete genome sequence of Entomobacter blattae G55GP.</title>
        <authorList>
            <person name="Poehlein A."/>
            <person name="Guzman J."/>
            <person name="Daniel R."/>
            <person name="Vilcinskas A."/>
        </authorList>
    </citation>
    <scope>NUCLEOTIDE SEQUENCE [LARGE SCALE GENOMIC DNA]</scope>
    <source>
        <strain evidence="7 8">G55GP</strain>
    </source>
</reference>
<evidence type="ECO:0000256" key="4">
    <source>
        <dbReference type="ARBA" id="ARBA00022989"/>
    </source>
</evidence>
<organism evidence="7 8">
    <name type="scientific">Entomobacter blattae</name>
    <dbReference type="NCBI Taxonomy" id="2762277"/>
    <lineage>
        <taxon>Bacteria</taxon>
        <taxon>Pseudomonadati</taxon>
        <taxon>Pseudomonadota</taxon>
        <taxon>Alphaproteobacteria</taxon>
        <taxon>Acetobacterales</taxon>
        <taxon>Acetobacteraceae</taxon>
        <taxon>Entomobacter</taxon>
    </lineage>
</organism>
<dbReference type="PANTHER" id="PTHR33529:SF6">
    <property type="entry name" value="YJGP_YJGQ FAMILY PERMEASE"/>
    <property type="match status" value="1"/>
</dbReference>
<dbReference type="EMBL" id="CP060244">
    <property type="protein sequence ID" value="QNT79619.1"/>
    <property type="molecule type" value="Genomic_DNA"/>
</dbReference>
<feature type="transmembrane region" description="Helical" evidence="6">
    <location>
        <begin position="289"/>
        <end position="307"/>
    </location>
</feature>
<accession>A0A7H1NV09</accession>
<keyword evidence="4 6" id="KW-1133">Transmembrane helix</keyword>
<keyword evidence="3 6" id="KW-0812">Transmembrane</keyword>
<keyword evidence="5 6" id="KW-0472">Membrane</keyword>
<gene>
    <name evidence="7" type="ORF">JGUZn3_24190</name>
</gene>
<evidence type="ECO:0000313" key="7">
    <source>
        <dbReference type="EMBL" id="QNT79619.1"/>
    </source>
</evidence>
<proteinExistence type="predicted"/>
<feature type="transmembrane region" description="Helical" evidence="6">
    <location>
        <begin position="345"/>
        <end position="363"/>
    </location>
</feature>
<dbReference type="GO" id="GO:0055085">
    <property type="term" value="P:transmembrane transport"/>
    <property type="evidence" value="ECO:0007669"/>
    <property type="project" value="InterPro"/>
</dbReference>
<sequence>MLLRIFIQLSLLDRYILRQLMAALLATTSGLAALIWLTQSLRFVSMVVERGLSLWVFIQLTSLLMPSFFSVILPITTFVVVQFIYQRLSGDRELTVMQAAGLSPYFLAKPGIICAFWSMIGCFILNIWLVPLSYHSFRQYEFEIRNKMAAFLLQEGVFTHLSDTMTVYVRAKDNTGILRGILIEDDRQKDGHATIFAEQGKLVIQAGLPKVVLFNGTREVIDQKTGRLKVLSFTQNTVELSSSKKDDTRYRDAAEMSLSELFNPDPQEIAERDFGKLAVEAHRRLTSPLMAFSFALVALFSVLRGAFSRHGNILRPFLAVLTIVCLMAVNLVIQNLAGRNTFMIPFIWVEAILPGAICAYILFEKEVRLYFFTHKKQDLSNR</sequence>
<feature type="transmembrane region" description="Helical" evidence="6">
    <location>
        <begin position="20"/>
        <end position="37"/>
    </location>
</feature>
<dbReference type="PANTHER" id="PTHR33529">
    <property type="entry name" value="SLR0882 PROTEIN-RELATED"/>
    <property type="match status" value="1"/>
</dbReference>
<evidence type="ECO:0000256" key="6">
    <source>
        <dbReference type="SAM" id="Phobius"/>
    </source>
</evidence>
<evidence type="ECO:0000256" key="3">
    <source>
        <dbReference type="ARBA" id="ARBA00022692"/>
    </source>
</evidence>
<dbReference type="GO" id="GO:0043190">
    <property type="term" value="C:ATP-binding cassette (ABC) transporter complex"/>
    <property type="evidence" value="ECO:0007669"/>
    <property type="project" value="InterPro"/>
</dbReference>
<name>A0A7H1NV09_9PROT</name>
<feature type="transmembrane region" description="Helical" evidence="6">
    <location>
        <begin position="57"/>
        <end position="85"/>
    </location>
</feature>
<keyword evidence="8" id="KW-1185">Reference proteome</keyword>
<feature type="transmembrane region" description="Helical" evidence="6">
    <location>
        <begin position="106"/>
        <end position="129"/>
    </location>
</feature>